<keyword evidence="6" id="KW-0539">Nucleus</keyword>
<dbReference type="Proteomes" id="UP001307889">
    <property type="component" value="Chromosome 14"/>
</dbReference>
<evidence type="ECO:0000256" key="6">
    <source>
        <dbReference type="ARBA" id="ARBA00023242"/>
    </source>
</evidence>
<reference evidence="9 10" key="1">
    <citation type="submission" date="2023-09" db="EMBL/GenBank/DDBJ databases">
        <title>Nesidiocoris tenuis whole genome shotgun sequence.</title>
        <authorList>
            <person name="Shibata T."/>
            <person name="Shimoda M."/>
            <person name="Kobayashi T."/>
            <person name="Uehara T."/>
        </authorList>
    </citation>
    <scope>NUCLEOTIDE SEQUENCE [LARGE SCALE GENOMIC DNA]</scope>
    <source>
        <strain evidence="9 10">Japan</strain>
    </source>
</reference>
<feature type="region of interest" description="Disordered" evidence="7">
    <location>
        <begin position="45"/>
        <end position="75"/>
    </location>
</feature>
<feature type="domain" description="BHLH" evidence="8">
    <location>
        <begin position="73"/>
        <end position="124"/>
    </location>
</feature>
<sequence>MDDSIRADQLSIRPKIESLSKSWYMDDHQMPDDMETAGLTYHVLESSGRSRPGKTVGCKPPEKRRRTSSDSSHQRLVANVRERQRTQSLNDAFALLRNIIPTLPSDKLSKIQTLRLASSYIHFLYRILEETENLRESVPETEIKSEYIHPDALSYAFSVWRMGGEFSHQ</sequence>
<dbReference type="PANTHER" id="PTHR23349">
    <property type="entry name" value="BASIC HELIX-LOOP-HELIX TRANSCRIPTION FACTOR, TWIST"/>
    <property type="match status" value="1"/>
</dbReference>
<gene>
    <name evidence="9" type="ORF">NTJ_15316</name>
</gene>
<keyword evidence="1" id="KW-0217">Developmental protein</keyword>
<keyword evidence="2" id="KW-0221">Differentiation</keyword>
<evidence type="ECO:0000259" key="8">
    <source>
        <dbReference type="PROSITE" id="PS50888"/>
    </source>
</evidence>
<dbReference type="PROSITE" id="PS50888">
    <property type="entry name" value="BHLH"/>
    <property type="match status" value="1"/>
</dbReference>
<proteinExistence type="predicted"/>
<protein>
    <submittedName>
        <fullName evidence="9">Mesodermal cell differentiation</fullName>
    </submittedName>
</protein>
<dbReference type="PANTHER" id="PTHR23349:SF50">
    <property type="entry name" value="PROTEIN TWIST"/>
    <property type="match status" value="1"/>
</dbReference>
<keyword evidence="5" id="KW-0804">Transcription</keyword>
<accession>A0ABN7BFL7</accession>
<evidence type="ECO:0000313" key="9">
    <source>
        <dbReference type="EMBL" id="BET02498.1"/>
    </source>
</evidence>
<evidence type="ECO:0000256" key="2">
    <source>
        <dbReference type="ARBA" id="ARBA00022782"/>
    </source>
</evidence>
<organism evidence="9 10">
    <name type="scientific">Nesidiocoris tenuis</name>
    <dbReference type="NCBI Taxonomy" id="355587"/>
    <lineage>
        <taxon>Eukaryota</taxon>
        <taxon>Metazoa</taxon>
        <taxon>Ecdysozoa</taxon>
        <taxon>Arthropoda</taxon>
        <taxon>Hexapoda</taxon>
        <taxon>Insecta</taxon>
        <taxon>Pterygota</taxon>
        <taxon>Neoptera</taxon>
        <taxon>Paraneoptera</taxon>
        <taxon>Hemiptera</taxon>
        <taxon>Heteroptera</taxon>
        <taxon>Panheteroptera</taxon>
        <taxon>Cimicomorpha</taxon>
        <taxon>Miridae</taxon>
        <taxon>Dicyphina</taxon>
        <taxon>Nesidiocoris</taxon>
    </lineage>
</organism>
<dbReference type="SUPFAM" id="SSF47459">
    <property type="entry name" value="HLH, helix-loop-helix DNA-binding domain"/>
    <property type="match status" value="1"/>
</dbReference>
<keyword evidence="3" id="KW-0805">Transcription regulation</keyword>
<evidence type="ECO:0000256" key="5">
    <source>
        <dbReference type="ARBA" id="ARBA00023163"/>
    </source>
</evidence>
<dbReference type="SMART" id="SM00353">
    <property type="entry name" value="HLH"/>
    <property type="match status" value="1"/>
</dbReference>
<keyword evidence="4" id="KW-0238">DNA-binding</keyword>
<dbReference type="InterPro" id="IPR050283">
    <property type="entry name" value="E-box_TF_Regulators"/>
</dbReference>
<dbReference type="InterPro" id="IPR036638">
    <property type="entry name" value="HLH_DNA-bd_sf"/>
</dbReference>
<evidence type="ECO:0000256" key="4">
    <source>
        <dbReference type="ARBA" id="ARBA00023125"/>
    </source>
</evidence>
<dbReference type="Gene3D" id="4.10.280.10">
    <property type="entry name" value="Helix-loop-helix DNA-binding domain"/>
    <property type="match status" value="1"/>
</dbReference>
<keyword evidence="10" id="KW-1185">Reference proteome</keyword>
<dbReference type="EMBL" id="AP028922">
    <property type="protein sequence ID" value="BET02498.1"/>
    <property type="molecule type" value="Genomic_DNA"/>
</dbReference>
<evidence type="ECO:0000256" key="7">
    <source>
        <dbReference type="SAM" id="MobiDB-lite"/>
    </source>
</evidence>
<evidence type="ECO:0000313" key="10">
    <source>
        <dbReference type="Proteomes" id="UP001307889"/>
    </source>
</evidence>
<dbReference type="Pfam" id="PF00010">
    <property type="entry name" value="HLH"/>
    <property type="match status" value="1"/>
</dbReference>
<dbReference type="InterPro" id="IPR011598">
    <property type="entry name" value="bHLH_dom"/>
</dbReference>
<name>A0ABN7BFL7_9HEMI</name>
<evidence type="ECO:0000256" key="3">
    <source>
        <dbReference type="ARBA" id="ARBA00023015"/>
    </source>
</evidence>
<evidence type="ECO:0000256" key="1">
    <source>
        <dbReference type="ARBA" id="ARBA00022473"/>
    </source>
</evidence>